<comment type="caution">
    <text evidence="2">The sequence shown here is derived from an EMBL/GenBank/DDBJ whole genome shotgun (WGS) entry which is preliminary data.</text>
</comment>
<keyword evidence="3" id="KW-1185">Reference proteome</keyword>
<protein>
    <submittedName>
        <fullName evidence="2">PRC-barrel domain-containing protein</fullName>
    </submittedName>
</protein>
<dbReference type="Proteomes" id="UP001596105">
    <property type="component" value="Unassembled WGS sequence"/>
</dbReference>
<dbReference type="RefSeq" id="WP_209743888.1">
    <property type="nucleotide sequence ID" value="NZ_JBHSMH010000111.1"/>
</dbReference>
<sequence length="182" mass="20053">MIQAQAIIGTTVLLDSGKAVGKVKDLWFDEFWNLVGVVLDKNARSGFRKRPKVILWEHVAHCGADALLVRGDADIKAVSGKSLLRTFQTGVVRLKDMPVFTVEGERLGEVSDVYMKPAKGTPIIGYELTDGFLADIFEGRRRLLLPDASENMTLGEDAILVPASCERILTRDHTWKVTGEDG</sequence>
<dbReference type="EMBL" id="JBHSMH010000111">
    <property type="protein sequence ID" value="MFC5471684.1"/>
    <property type="molecule type" value="Genomic_DNA"/>
</dbReference>
<reference evidence="3" key="1">
    <citation type="journal article" date="2019" name="Int. J. Syst. Evol. Microbiol.">
        <title>The Global Catalogue of Microorganisms (GCM) 10K type strain sequencing project: providing services to taxonomists for standard genome sequencing and annotation.</title>
        <authorList>
            <consortium name="The Broad Institute Genomics Platform"/>
            <consortium name="The Broad Institute Genome Sequencing Center for Infectious Disease"/>
            <person name="Wu L."/>
            <person name="Ma J."/>
        </authorList>
    </citation>
    <scope>NUCLEOTIDE SEQUENCE [LARGE SCALE GENOMIC DNA]</scope>
    <source>
        <strain evidence="3">CCUG 57113</strain>
    </source>
</reference>
<evidence type="ECO:0000259" key="1">
    <source>
        <dbReference type="Pfam" id="PF05239"/>
    </source>
</evidence>
<feature type="domain" description="PRC-barrel" evidence="1">
    <location>
        <begin position="93"/>
        <end position="163"/>
    </location>
</feature>
<dbReference type="Gene3D" id="2.30.30.240">
    <property type="entry name" value="PRC-barrel domain"/>
    <property type="match status" value="1"/>
</dbReference>
<proteinExistence type="predicted"/>
<accession>A0ABW0M1J2</accession>
<dbReference type="InterPro" id="IPR027275">
    <property type="entry name" value="PRC-brl_dom"/>
</dbReference>
<feature type="domain" description="PRC-barrel" evidence="1">
    <location>
        <begin position="3"/>
        <end position="73"/>
    </location>
</feature>
<organism evidence="2 3">
    <name type="scientific">Cohnella suwonensis</name>
    <dbReference type="NCBI Taxonomy" id="696072"/>
    <lineage>
        <taxon>Bacteria</taxon>
        <taxon>Bacillati</taxon>
        <taxon>Bacillota</taxon>
        <taxon>Bacilli</taxon>
        <taxon>Bacillales</taxon>
        <taxon>Paenibacillaceae</taxon>
        <taxon>Cohnella</taxon>
    </lineage>
</organism>
<dbReference type="InterPro" id="IPR011033">
    <property type="entry name" value="PRC_barrel-like_sf"/>
</dbReference>
<evidence type="ECO:0000313" key="2">
    <source>
        <dbReference type="EMBL" id="MFC5471684.1"/>
    </source>
</evidence>
<name>A0ABW0M1J2_9BACL</name>
<evidence type="ECO:0000313" key="3">
    <source>
        <dbReference type="Proteomes" id="UP001596105"/>
    </source>
</evidence>
<dbReference type="SUPFAM" id="SSF50346">
    <property type="entry name" value="PRC-barrel domain"/>
    <property type="match status" value="1"/>
</dbReference>
<dbReference type="Pfam" id="PF05239">
    <property type="entry name" value="PRC"/>
    <property type="match status" value="2"/>
</dbReference>
<gene>
    <name evidence="2" type="ORF">ACFPPD_23690</name>
</gene>